<dbReference type="CDD" id="cd06503">
    <property type="entry name" value="ATP-synt_Fo_b"/>
    <property type="match status" value="1"/>
</dbReference>
<keyword evidence="6 13" id="KW-0375">Hydrogen ion transport</keyword>
<dbReference type="HAMAP" id="MF_01398">
    <property type="entry name" value="ATP_synth_b_bprime"/>
    <property type="match status" value="1"/>
</dbReference>
<dbReference type="GO" id="GO:0005886">
    <property type="term" value="C:plasma membrane"/>
    <property type="evidence" value="ECO:0007669"/>
    <property type="project" value="UniProtKB-SubCell"/>
</dbReference>
<comment type="similarity">
    <text evidence="1 13 14">Belongs to the ATPase B chain family.</text>
</comment>
<keyword evidence="7 13" id="KW-1133">Transmembrane helix</keyword>
<proteinExistence type="inferred from homology"/>
<keyword evidence="2 13" id="KW-0813">Transport</keyword>
<dbReference type="GO" id="GO:0046961">
    <property type="term" value="F:proton-transporting ATPase activity, rotational mechanism"/>
    <property type="evidence" value="ECO:0007669"/>
    <property type="project" value="TreeGrafter"/>
</dbReference>
<feature type="transmembrane region" description="Helical" evidence="13">
    <location>
        <begin position="12"/>
        <end position="32"/>
    </location>
</feature>
<dbReference type="Pfam" id="PF00430">
    <property type="entry name" value="ATP-synt_B"/>
    <property type="match status" value="1"/>
</dbReference>
<dbReference type="EMBL" id="NGKA01000007">
    <property type="protein sequence ID" value="RSU12623.1"/>
    <property type="molecule type" value="Genomic_DNA"/>
</dbReference>
<dbReference type="AlphaFoldDB" id="A0A430AX51"/>
<dbReference type="InterPro" id="IPR050059">
    <property type="entry name" value="ATP_synthase_B_chain"/>
</dbReference>
<evidence type="ECO:0000256" key="4">
    <source>
        <dbReference type="ARBA" id="ARBA00022547"/>
    </source>
</evidence>
<keyword evidence="3 13" id="KW-1003">Cell membrane</keyword>
<protein>
    <recommendedName>
        <fullName evidence="13">ATP synthase subunit b</fullName>
    </recommendedName>
    <alternativeName>
        <fullName evidence="13">ATP synthase F(0) sector subunit b</fullName>
    </alternativeName>
    <alternativeName>
        <fullName evidence="13">ATPase subunit I</fullName>
    </alternativeName>
    <alternativeName>
        <fullName evidence="13">F-type ATPase subunit b</fullName>
        <shortName evidence="13">F-ATPase subunit b</shortName>
    </alternativeName>
</protein>
<evidence type="ECO:0000256" key="9">
    <source>
        <dbReference type="ARBA" id="ARBA00023136"/>
    </source>
</evidence>
<evidence type="ECO:0000313" key="16">
    <source>
        <dbReference type="EMBL" id="RSU12623.1"/>
    </source>
</evidence>
<dbReference type="GO" id="GO:0045259">
    <property type="term" value="C:proton-transporting ATP synthase complex"/>
    <property type="evidence" value="ECO:0007669"/>
    <property type="project" value="UniProtKB-KW"/>
</dbReference>
<dbReference type="SUPFAM" id="SSF81573">
    <property type="entry name" value="F1F0 ATP synthase subunit B, membrane domain"/>
    <property type="match status" value="1"/>
</dbReference>
<dbReference type="NCBIfam" id="TIGR01144">
    <property type="entry name" value="ATP_synt_b"/>
    <property type="match status" value="1"/>
</dbReference>
<evidence type="ECO:0000256" key="6">
    <source>
        <dbReference type="ARBA" id="ARBA00022781"/>
    </source>
</evidence>
<evidence type="ECO:0000256" key="3">
    <source>
        <dbReference type="ARBA" id="ARBA00022475"/>
    </source>
</evidence>
<evidence type="ECO:0000256" key="12">
    <source>
        <dbReference type="ARBA" id="ARBA00037847"/>
    </source>
</evidence>
<feature type="coiled-coil region" evidence="15">
    <location>
        <begin position="76"/>
        <end position="130"/>
    </location>
</feature>
<evidence type="ECO:0000256" key="5">
    <source>
        <dbReference type="ARBA" id="ARBA00022692"/>
    </source>
</evidence>
<name>A0A430AX51_9ENTE</name>
<dbReference type="InterPro" id="IPR028987">
    <property type="entry name" value="ATP_synth_B-like_membr_sf"/>
</dbReference>
<evidence type="ECO:0000313" key="17">
    <source>
        <dbReference type="Proteomes" id="UP000287605"/>
    </source>
</evidence>
<keyword evidence="8 13" id="KW-0406">Ion transport</keyword>
<keyword evidence="17" id="KW-1185">Reference proteome</keyword>
<keyword evidence="15" id="KW-0175">Coiled coil</keyword>
<evidence type="ECO:0000256" key="14">
    <source>
        <dbReference type="RuleBase" id="RU003848"/>
    </source>
</evidence>
<evidence type="ECO:0000256" key="2">
    <source>
        <dbReference type="ARBA" id="ARBA00022448"/>
    </source>
</evidence>
<dbReference type="PANTHER" id="PTHR33445:SF1">
    <property type="entry name" value="ATP SYNTHASE SUBUNIT B"/>
    <property type="match status" value="1"/>
</dbReference>
<comment type="subunit">
    <text evidence="13">F-type ATPases have 2 components, F(1) - the catalytic core - and F(0) - the membrane proton channel. F(1) has five subunits: alpha(3), beta(3), gamma(1), delta(1), epsilon(1). F(0) has three main subunits: a(1), b(2) and c(10-14). The alpha and beta chains form an alternating ring which encloses part of the gamma chain. F(1) is attached to F(0) by a central stalk formed by the gamma and epsilon chains, while a peripheral stalk is formed by the delta and b chains.</text>
</comment>
<evidence type="ECO:0000256" key="1">
    <source>
        <dbReference type="ARBA" id="ARBA00005513"/>
    </source>
</evidence>
<dbReference type="RefSeq" id="WP_126808331.1">
    <property type="nucleotide sequence ID" value="NZ_NGKA01000007.1"/>
</dbReference>
<evidence type="ECO:0000256" key="10">
    <source>
        <dbReference type="ARBA" id="ARBA00023310"/>
    </source>
</evidence>
<organism evidence="16 17">
    <name type="scientific">Vagococcus elongatus</name>
    <dbReference type="NCBI Taxonomy" id="180344"/>
    <lineage>
        <taxon>Bacteria</taxon>
        <taxon>Bacillati</taxon>
        <taxon>Bacillota</taxon>
        <taxon>Bacilli</taxon>
        <taxon>Lactobacillales</taxon>
        <taxon>Enterococcaceae</taxon>
        <taxon>Vagococcus</taxon>
    </lineage>
</organism>
<dbReference type="InterPro" id="IPR002146">
    <property type="entry name" value="ATP_synth_b/b'su_bac/chlpt"/>
</dbReference>
<dbReference type="OrthoDB" id="282095at2"/>
<keyword evidence="10 13" id="KW-0066">ATP synthesis</keyword>
<keyword evidence="4 13" id="KW-0138">CF(0)</keyword>
<sequence length="173" mass="19301">MTDYFLIGSTPNTTLTSMAFVSLSFVLLLLLIKKFAWQPMTKMLDKRAETIANNIDDAERSKITAAQLVAENEAILKQSRAEAAEIVRKAKEVAEKDANVIIQDAHADAKRHLEQGKKELEIEKAKLIDSAKHEVADLSIEIAEKIIKKELDLATHQELINSYIEGLGSQNED</sequence>
<keyword evidence="9 13" id="KW-0472">Membrane</keyword>
<comment type="subcellular location">
    <subcellularLocation>
        <location evidence="13">Cell membrane</location>
        <topology evidence="13">Single-pass membrane protein</topology>
    </subcellularLocation>
    <subcellularLocation>
        <location evidence="12">Endomembrane system</location>
        <topology evidence="12">Single-pass membrane protein</topology>
    </subcellularLocation>
</comment>
<accession>A0A430AX51</accession>
<dbReference type="Proteomes" id="UP000287605">
    <property type="component" value="Unassembled WGS sequence"/>
</dbReference>
<evidence type="ECO:0000256" key="13">
    <source>
        <dbReference type="HAMAP-Rule" id="MF_01398"/>
    </source>
</evidence>
<evidence type="ECO:0000256" key="8">
    <source>
        <dbReference type="ARBA" id="ARBA00023065"/>
    </source>
</evidence>
<evidence type="ECO:0000256" key="7">
    <source>
        <dbReference type="ARBA" id="ARBA00022989"/>
    </source>
</evidence>
<comment type="function">
    <text evidence="13">Component of the F(0) channel, it forms part of the peripheral stalk, linking F(1) to F(0).</text>
</comment>
<reference evidence="16 17" key="1">
    <citation type="submission" date="2017-05" db="EMBL/GenBank/DDBJ databases">
        <title>Vagococcus spp. assemblies.</title>
        <authorList>
            <person name="Gulvik C.A."/>
        </authorList>
    </citation>
    <scope>NUCLEOTIDE SEQUENCE [LARGE SCALE GENOMIC DNA]</scope>
    <source>
        <strain evidence="16 17">CCUG 51432</strain>
    </source>
</reference>
<dbReference type="GO" id="GO:0012505">
    <property type="term" value="C:endomembrane system"/>
    <property type="evidence" value="ECO:0007669"/>
    <property type="project" value="UniProtKB-SubCell"/>
</dbReference>
<dbReference type="PANTHER" id="PTHR33445">
    <property type="entry name" value="ATP SYNTHASE SUBUNIT B', CHLOROPLASTIC"/>
    <property type="match status" value="1"/>
</dbReference>
<evidence type="ECO:0000256" key="11">
    <source>
        <dbReference type="ARBA" id="ARBA00025198"/>
    </source>
</evidence>
<evidence type="ECO:0000256" key="15">
    <source>
        <dbReference type="SAM" id="Coils"/>
    </source>
</evidence>
<dbReference type="InterPro" id="IPR005864">
    <property type="entry name" value="ATP_synth_F0_bsu_bac"/>
</dbReference>
<dbReference type="GO" id="GO:0046933">
    <property type="term" value="F:proton-transporting ATP synthase activity, rotational mechanism"/>
    <property type="evidence" value="ECO:0007669"/>
    <property type="project" value="UniProtKB-UniRule"/>
</dbReference>
<comment type="caution">
    <text evidence="16">The sequence shown here is derived from an EMBL/GenBank/DDBJ whole genome shotgun (WGS) entry which is preliminary data.</text>
</comment>
<keyword evidence="5 13" id="KW-0812">Transmembrane</keyword>
<comment type="function">
    <text evidence="11 13">F(1)F(0) ATP synthase produces ATP from ADP in the presence of a proton or sodium gradient. F-type ATPases consist of two structural domains, F(1) containing the extramembraneous catalytic core and F(0) containing the membrane proton channel, linked together by a central stalk and a peripheral stalk. During catalysis, ATP synthesis in the catalytic domain of F(1) is coupled via a rotary mechanism of the central stalk subunits to proton translocation.</text>
</comment>
<gene>
    <name evidence="13" type="primary">atpF</name>
    <name evidence="16" type="ORF">CBF29_05700</name>
</gene>